<dbReference type="AlphaFoldDB" id="A0AAV2ETJ6"/>
<evidence type="ECO:0000313" key="6">
    <source>
        <dbReference type="EMBL" id="CAL1389295.1"/>
    </source>
</evidence>
<name>A0AAV2ETJ6_9ROSI</name>
<dbReference type="Pfam" id="PF09750">
    <property type="entry name" value="DRY_EERY"/>
    <property type="match status" value="1"/>
</dbReference>
<dbReference type="SMART" id="SM01141">
    <property type="entry name" value="DRY_EERY"/>
    <property type="match status" value="1"/>
</dbReference>
<gene>
    <name evidence="6" type="ORF">LTRI10_LOCUS30163</name>
</gene>
<proteinExistence type="predicted"/>
<evidence type="ECO:0000313" key="7">
    <source>
        <dbReference type="Proteomes" id="UP001497516"/>
    </source>
</evidence>
<keyword evidence="3" id="KW-0694">RNA-binding</keyword>
<keyword evidence="2" id="KW-0677">Repeat</keyword>
<dbReference type="EMBL" id="OZ034818">
    <property type="protein sequence ID" value="CAL1389295.1"/>
    <property type="molecule type" value="Genomic_DNA"/>
</dbReference>
<dbReference type="GO" id="GO:0003723">
    <property type="term" value="F:RNA binding"/>
    <property type="evidence" value="ECO:0007669"/>
    <property type="project" value="UniProtKB-KW"/>
</dbReference>
<evidence type="ECO:0000256" key="2">
    <source>
        <dbReference type="ARBA" id="ARBA00022737"/>
    </source>
</evidence>
<dbReference type="Proteomes" id="UP001497516">
    <property type="component" value="Chromosome 5"/>
</dbReference>
<protein>
    <recommendedName>
        <fullName evidence="5">Suppressor of white apricot N-terminal domain-containing protein</fullName>
    </recommendedName>
</protein>
<evidence type="ECO:0000256" key="3">
    <source>
        <dbReference type="ARBA" id="ARBA00022884"/>
    </source>
</evidence>
<dbReference type="InterPro" id="IPR040397">
    <property type="entry name" value="SWAP"/>
</dbReference>
<evidence type="ECO:0000259" key="5">
    <source>
        <dbReference type="SMART" id="SM01141"/>
    </source>
</evidence>
<dbReference type="InterPro" id="IPR019147">
    <property type="entry name" value="SWAP_N_domain"/>
</dbReference>
<keyword evidence="1" id="KW-0507">mRNA processing</keyword>
<sequence>MDLEVVGRHALLFDDDAMAEFTNSSSALVEWNSLSIDHYDVRHLLTDPLPPRARRRHHQKDALESELDLERYQDFLSIPDEQGQIFFDSATLQLCRFVIVFSWICFYCSLPK</sequence>
<reference evidence="6 7" key="1">
    <citation type="submission" date="2024-04" db="EMBL/GenBank/DDBJ databases">
        <authorList>
            <person name="Fracassetti M."/>
        </authorList>
    </citation>
    <scope>NUCLEOTIDE SEQUENCE [LARGE SCALE GENOMIC DNA]</scope>
</reference>
<dbReference type="PANTHER" id="PTHR13161">
    <property type="entry name" value="SPLICING FACTOR SUPPRESSOR OF WHITE APRICOT"/>
    <property type="match status" value="1"/>
</dbReference>
<evidence type="ECO:0000256" key="1">
    <source>
        <dbReference type="ARBA" id="ARBA00022664"/>
    </source>
</evidence>
<evidence type="ECO:0000256" key="4">
    <source>
        <dbReference type="ARBA" id="ARBA00023187"/>
    </source>
</evidence>
<accession>A0AAV2ETJ6</accession>
<dbReference type="PANTHER" id="PTHR13161:SF15">
    <property type="entry name" value="SPLICING FACTOR, SUPPRESSOR OF WHITE-APRICOT HOMOLOG"/>
    <property type="match status" value="1"/>
</dbReference>
<dbReference type="GO" id="GO:0000395">
    <property type="term" value="P:mRNA 5'-splice site recognition"/>
    <property type="evidence" value="ECO:0007669"/>
    <property type="project" value="TreeGrafter"/>
</dbReference>
<organism evidence="6 7">
    <name type="scientific">Linum trigynum</name>
    <dbReference type="NCBI Taxonomy" id="586398"/>
    <lineage>
        <taxon>Eukaryota</taxon>
        <taxon>Viridiplantae</taxon>
        <taxon>Streptophyta</taxon>
        <taxon>Embryophyta</taxon>
        <taxon>Tracheophyta</taxon>
        <taxon>Spermatophyta</taxon>
        <taxon>Magnoliopsida</taxon>
        <taxon>eudicotyledons</taxon>
        <taxon>Gunneridae</taxon>
        <taxon>Pentapetalae</taxon>
        <taxon>rosids</taxon>
        <taxon>fabids</taxon>
        <taxon>Malpighiales</taxon>
        <taxon>Linaceae</taxon>
        <taxon>Linum</taxon>
    </lineage>
</organism>
<keyword evidence="7" id="KW-1185">Reference proteome</keyword>
<feature type="domain" description="Suppressor of white apricot N-terminal" evidence="5">
    <location>
        <begin position="1"/>
        <end position="93"/>
    </location>
</feature>
<keyword evidence="4" id="KW-0508">mRNA splicing</keyword>